<dbReference type="Pfam" id="PF13676">
    <property type="entry name" value="TIR_2"/>
    <property type="match status" value="1"/>
</dbReference>
<organism evidence="3 4">
    <name type="scientific">Solihabitans fulvus</name>
    <dbReference type="NCBI Taxonomy" id="1892852"/>
    <lineage>
        <taxon>Bacteria</taxon>
        <taxon>Bacillati</taxon>
        <taxon>Actinomycetota</taxon>
        <taxon>Actinomycetes</taxon>
        <taxon>Pseudonocardiales</taxon>
        <taxon>Pseudonocardiaceae</taxon>
        <taxon>Solihabitans</taxon>
    </lineage>
</organism>
<dbReference type="GO" id="GO:0007165">
    <property type="term" value="P:signal transduction"/>
    <property type="evidence" value="ECO:0007669"/>
    <property type="project" value="InterPro"/>
</dbReference>
<evidence type="ECO:0000313" key="4">
    <source>
        <dbReference type="Proteomes" id="UP000323454"/>
    </source>
</evidence>
<proteinExistence type="predicted"/>
<evidence type="ECO:0000256" key="1">
    <source>
        <dbReference type="SAM" id="Phobius"/>
    </source>
</evidence>
<dbReference type="InterPro" id="IPR035897">
    <property type="entry name" value="Toll_tir_struct_dom_sf"/>
</dbReference>
<dbReference type="AlphaFoldDB" id="A0A5B2XE98"/>
<dbReference type="Gene3D" id="3.40.50.10140">
    <property type="entry name" value="Toll/interleukin-1 receptor homology (TIR) domain"/>
    <property type="match status" value="1"/>
</dbReference>
<keyword evidence="1" id="KW-1133">Transmembrane helix</keyword>
<accession>A0A5B2XE98</accession>
<evidence type="ECO:0000259" key="2">
    <source>
        <dbReference type="Pfam" id="PF13676"/>
    </source>
</evidence>
<dbReference type="RefSeq" id="WP_149850684.1">
    <property type="nucleotide sequence ID" value="NZ_VUOB01000029.1"/>
</dbReference>
<keyword evidence="1" id="KW-0472">Membrane</keyword>
<dbReference type="OrthoDB" id="3688083at2"/>
<feature type="transmembrane region" description="Helical" evidence="1">
    <location>
        <begin position="216"/>
        <end position="240"/>
    </location>
</feature>
<sequence length="480" mass="53629">MPGVFINYRQNHLPDPKGPSVLRGHAQLVEAIAERLSHHFGEDLVFLDTTLRIASRYPDELRKRLNDSDVVLVVIHREWLDDLSERRKRAVNGVKDWVHFEIETALAEGKPVVPLLLHNAGLPTEHQLTTDIAELSKAQAHTLQFGRMPEDINKLIRAIELFISPTQVVPQVPAKPAPKPRDRHWRGLLCVGLAGFLAPALMWVPPSPPRDRLIWMVALSAVMLIILVVPLGLVATFYLFRKPIDSTDRTAAEIPSSQRTNMIIGLTIAGLAAIMMITGDMLDRIQRVLLLFGIVLMFAFKGNSWMHLRELAARWPQPALSSDPSEIRYAVTRLRTRLDEWRAPLSRLQHDQARFALDQLLTATTALRDEDLDRRTWLCRASRWLTFPHAALLTATIGMASNGLTLWLLAGGGLWPSVALLAGCGVAACATHFGAVELCFRLQRWRKQVVLDAVPAQLGLLGTRLRAMSIPPSTLEGQPQ</sequence>
<gene>
    <name evidence="3" type="ORF">F0L68_17670</name>
</gene>
<feature type="transmembrane region" description="Helical" evidence="1">
    <location>
        <begin position="185"/>
        <end position="204"/>
    </location>
</feature>
<feature type="transmembrane region" description="Helical" evidence="1">
    <location>
        <begin position="414"/>
        <end position="440"/>
    </location>
</feature>
<feature type="domain" description="TIR" evidence="2">
    <location>
        <begin position="25"/>
        <end position="123"/>
    </location>
</feature>
<feature type="transmembrane region" description="Helical" evidence="1">
    <location>
        <begin position="284"/>
        <end position="300"/>
    </location>
</feature>
<dbReference type="InterPro" id="IPR000157">
    <property type="entry name" value="TIR_dom"/>
</dbReference>
<reference evidence="3 4" key="1">
    <citation type="submission" date="2019-09" db="EMBL/GenBank/DDBJ databases">
        <title>Goodfellowia gen. nov., a new genus of the Pseudonocardineae related to Actinoalloteichus, containing Goodfellowia coeruleoviolacea gen. nov., comb. nov. gen. nov., comb. nov.</title>
        <authorList>
            <person name="Labeda D."/>
        </authorList>
    </citation>
    <scope>NUCLEOTIDE SEQUENCE [LARGE SCALE GENOMIC DNA]</scope>
    <source>
        <strain evidence="3 4">AN110305</strain>
    </source>
</reference>
<reference evidence="3 4" key="2">
    <citation type="submission" date="2019-09" db="EMBL/GenBank/DDBJ databases">
        <authorList>
            <person name="Jin C."/>
        </authorList>
    </citation>
    <scope>NUCLEOTIDE SEQUENCE [LARGE SCALE GENOMIC DNA]</scope>
    <source>
        <strain evidence="3 4">AN110305</strain>
    </source>
</reference>
<protein>
    <submittedName>
        <fullName evidence="3">TIR domain-containing protein</fullName>
    </submittedName>
</protein>
<evidence type="ECO:0000313" key="3">
    <source>
        <dbReference type="EMBL" id="KAA2261281.1"/>
    </source>
</evidence>
<name>A0A5B2XE98_9PSEU</name>
<keyword evidence="4" id="KW-1185">Reference proteome</keyword>
<keyword evidence="1" id="KW-0812">Transmembrane</keyword>
<comment type="caution">
    <text evidence="3">The sequence shown here is derived from an EMBL/GenBank/DDBJ whole genome shotgun (WGS) entry which is preliminary data.</text>
</comment>
<dbReference type="EMBL" id="VUOB01000029">
    <property type="protein sequence ID" value="KAA2261281.1"/>
    <property type="molecule type" value="Genomic_DNA"/>
</dbReference>
<dbReference type="Proteomes" id="UP000323454">
    <property type="component" value="Unassembled WGS sequence"/>
</dbReference>
<feature type="transmembrane region" description="Helical" evidence="1">
    <location>
        <begin position="261"/>
        <end position="278"/>
    </location>
</feature>
<feature type="transmembrane region" description="Helical" evidence="1">
    <location>
        <begin position="384"/>
        <end position="408"/>
    </location>
</feature>